<accession>A0A803JJP1</accession>
<reference evidence="1" key="1">
    <citation type="journal article" date="2010" name="Science">
        <title>The genome of the Western clawed frog Xenopus tropicalis.</title>
        <authorList>
            <person name="Hellsten U."/>
            <person name="Harland R.M."/>
            <person name="Gilchrist M.J."/>
            <person name="Hendrix D."/>
            <person name="Jurka J."/>
            <person name="Kapitonov V."/>
            <person name="Ovcharenko I."/>
            <person name="Putnam N.H."/>
            <person name="Shu S."/>
            <person name="Taher L."/>
            <person name="Blitz I.L."/>
            <person name="Blumberg B."/>
            <person name="Dichmann D.S."/>
            <person name="Dubchak I."/>
            <person name="Amaya E."/>
            <person name="Detter J.C."/>
            <person name="Fletcher R."/>
            <person name="Gerhard D.S."/>
            <person name="Goodstein D."/>
            <person name="Graves T."/>
            <person name="Grigoriev I.V."/>
            <person name="Grimwood J."/>
            <person name="Kawashima T."/>
            <person name="Lindquist E."/>
            <person name="Lucas S.M."/>
            <person name="Mead P.E."/>
            <person name="Mitros T."/>
            <person name="Ogino H."/>
            <person name="Ohta Y."/>
            <person name="Poliakov A.V."/>
            <person name="Pollet N."/>
            <person name="Robert J."/>
            <person name="Salamov A."/>
            <person name="Sater A.K."/>
            <person name="Schmutz J."/>
            <person name="Terry A."/>
            <person name="Vize P.D."/>
            <person name="Warren W.C."/>
            <person name="Wells D."/>
            <person name="Wills A."/>
            <person name="Wilson R.K."/>
            <person name="Zimmerman L.B."/>
            <person name="Zorn A.M."/>
            <person name="Grainger R."/>
            <person name="Grammer T."/>
            <person name="Khokha M.K."/>
            <person name="Richardson P.M."/>
            <person name="Rokhsar D.S."/>
        </authorList>
    </citation>
    <scope>NUCLEOTIDE SEQUENCE [LARGE SCALE GENOMIC DNA]</scope>
    <source>
        <strain evidence="1">Nigerian</strain>
    </source>
</reference>
<protein>
    <submittedName>
        <fullName evidence="1">Uncharacterized protein</fullName>
    </submittedName>
</protein>
<evidence type="ECO:0000313" key="1">
    <source>
        <dbReference type="Ensembl" id="ENSXETP00000108149"/>
    </source>
</evidence>
<sequence length="97" mass="10521">MHKPKESAQKELNPIAGLRLEVYEDQLPSRGWVLHDPAWERGVAEAPSRAGSVCLVQSRVRHAGAMNCTPLLFGTALSSFLAPWSPALCACEYQGCG</sequence>
<name>A0A803JJP1_XENTR</name>
<dbReference type="InParanoid" id="A0A803JJP1"/>
<dbReference type="AlphaFoldDB" id="A0A803JJP1"/>
<dbReference type="Ensembl" id="ENSXETT00000123175">
    <property type="protein sequence ID" value="ENSXETP00000108149"/>
    <property type="gene ID" value="ENSXETG00000048843"/>
</dbReference>
<reference evidence="1" key="2">
    <citation type="submission" date="2021-03" db="UniProtKB">
        <authorList>
            <consortium name="Ensembl"/>
        </authorList>
    </citation>
    <scope>IDENTIFICATION</scope>
</reference>
<organism evidence="1">
    <name type="scientific">Xenopus tropicalis</name>
    <name type="common">Western clawed frog</name>
    <name type="synonym">Silurana tropicalis</name>
    <dbReference type="NCBI Taxonomy" id="8364"/>
    <lineage>
        <taxon>Eukaryota</taxon>
        <taxon>Metazoa</taxon>
        <taxon>Chordata</taxon>
        <taxon>Craniata</taxon>
        <taxon>Vertebrata</taxon>
        <taxon>Euteleostomi</taxon>
        <taxon>Amphibia</taxon>
        <taxon>Batrachia</taxon>
        <taxon>Anura</taxon>
        <taxon>Pipoidea</taxon>
        <taxon>Pipidae</taxon>
        <taxon>Xenopodinae</taxon>
        <taxon>Xenopus</taxon>
        <taxon>Silurana</taxon>
    </lineage>
</organism>
<proteinExistence type="predicted"/>